<evidence type="ECO:0000313" key="7">
    <source>
        <dbReference type="Proteomes" id="UP000199478"/>
    </source>
</evidence>
<protein>
    <submittedName>
        <fullName evidence="6">Uncharacterized conserved protein</fullName>
    </submittedName>
</protein>
<name>A0A1I6GMR4_9RHOB</name>
<comment type="similarity">
    <text evidence="1">Belongs to the Gfa family.</text>
</comment>
<keyword evidence="3" id="KW-0862">Zinc</keyword>
<organism evidence="6 7">
    <name type="scientific">Yoonia tamlensis</name>
    <dbReference type="NCBI Taxonomy" id="390270"/>
    <lineage>
        <taxon>Bacteria</taxon>
        <taxon>Pseudomonadati</taxon>
        <taxon>Pseudomonadota</taxon>
        <taxon>Alphaproteobacteria</taxon>
        <taxon>Rhodobacterales</taxon>
        <taxon>Paracoccaceae</taxon>
        <taxon>Yoonia</taxon>
    </lineage>
</organism>
<evidence type="ECO:0000256" key="4">
    <source>
        <dbReference type="ARBA" id="ARBA00023239"/>
    </source>
</evidence>
<dbReference type="PROSITE" id="PS51891">
    <property type="entry name" value="CENP_V_GFA"/>
    <property type="match status" value="1"/>
</dbReference>
<dbReference type="RefSeq" id="WP_090199342.1">
    <property type="nucleotide sequence ID" value="NZ_FOYP01000001.1"/>
</dbReference>
<proteinExistence type="inferred from homology"/>
<keyword evidence="2" id="KW-0479">Metal-binding</keyword>
<dbReference type="InterPro" id="IPR006913">
    <property type="entry name" value="CENP-V/GFA"/>
</dbReference>
<dbReference type="Pfam" id="PF04828">
    <property type="entry name" value="GFA"/>
    <property type="match status" value="1"/>
</dbReference>
<dbReference type="InterPro" id="IPR011057">
    <property type="entry name" value="Mss4-like_sf"/>
</dbReference>
<sequence>MNQFTGTCLCGAVQFTASEQPLRIGICHCRDCRRHHGAAFYAAAVFDRHAVTITGTYAAHAGRAFCPECGSSVFARCGDEIELHLGALSNGETLVPTYELWTEQRLPWVQPLPAAQQFARGRD</sequence>
<dbReference type="Proteomes" id="UP000199478">
    <property type="component" value="Unassembled WGS sequence"/>
</dbReference>
<dbReference type="OrthoDB" id="9807246at2"/>
<dbReference type="GO" id="GO:0016846">
    <property type="term" value="F:carbon-sulfur lyase activity"/>
    <property type="evidence" value="ECO:0007669"/>
    <property type="project" value="InterPro"/>
</dbReference>
<dbReference type="Gene3D" id="3.90.1590.10">
    <property type="entry name" value="glutathione-dependent formaldehyde- activating enzyme (gfa)"/>
    <property type="match status" value="1"/>
</dbReference>
<dbReference type="SUPFAM" id="SSF51316">
    <property type="entry name" value="Mss4-like"/>
    <property type="match status" value="1"/>
</dbReference>
<accession>A0A1I6GMR4</accession>
<dbReference type="GO" id="GO:0046872">
    <property type="term" value="F:metal ion binding"/>
    <property type="evidence" value="ECO:0007669"/>
    <property type="project" value="UniProtKB-KW"/>
</dbReference>
<dbReference type="PANTHER" id="PTHR33337">
    <property type="entry name" value="GFA DOMAIN-CONTAINING PROTEIN"/>
    <property type="match status" value="1"/>
</dbReference>
<dbReference type="AlphaFoldDB" id="A0A1I6GMR4"/>
<evidence type="ECO:0000313" key="6">
    <source>
        <dbReference type="EMBL" id="SFR43513.1"/>
    </source>
</evidence>
<evidence type="ECO:0000256" key="1">
    <source>
        <dbReference type="ARBA" id="ARBA00005495"/>
    </source>
</evidence>
<evidence type="ECO:0000259" key="5">
    <source>
        <dbReference type="PROSITE" id="PS51891"/>
    </source>
</evidence>
<keyword evidence="7" id="KW-1185">Reference proteome</keyword>
<dbReference type="EMBL" id="FOYP01000001">
    <property type="protein sequence ID" value="SFR43513.1"/>
    <property type="molecule type" value="Genomic_DNA"/>
</dbReference>
<reference evidence="7" key="1">
    <citation type="submission" date="2016-10" db="EMBL/GenBank/DDBJ databases">
        <authorList>
            <person name="Varghese N."/>
            <person name="Submissions S."/>
        </authorList>
    </citation>
    <scope>NUCLEOTIDE SEQUENCE [LARGE SCALE GENOMIC DNA]</scope>
    <source>
        <strain evidence="7">DSM 26879</strain>
    </source>
</reference>
<dbReference type="PANTHER" id="PTHR33337:SF40">
    <property type="entry name" value="CENP-V_GFA DOMAIN-CONTAINING PROTEIN-RELATED"/>
    <property type="match status" value="1"/>
</dbReference>
<gene>
    <name evidence="6" type="ORF">SAMN04488005_1917</name>
</gene>
<evidence type="ECO:0000256" key="2">
    <source>
        <dbReference type="ARBA" id="ARBA00022723"/>
    </source>
</evidence>
<keyword evidence="4" id="KW-0456">Lyase</keyword>
<feature type="domain" description="CENP-V/GFA" evidence="5">
    <location>
        <begin position="4"/>
        <end position="99"/>
    </location>
</feature>
<evidence type="ECO:0000256" key="3">
    <source>
        <dbReference type="ARBA" id="ARBA00022833"/>
    </source>
</evidence>
<dbReference type="STRING" id="390270.SAMN04488005_1917"/>